<organism evidence="3 4">
    <name type="scientific">Gimesia maris</name>
    <dbReference type="NCBI Taxonomy" id="122"/>
    <lineage>
        <taxon>Bacteria</taxon>
        <taxon>Pseudomonadati</taxon>
        <taxon>Planctomycetota</taxon>
        <taxon>Planctomycetia</taxon>
        <taxon>Planctomycetales</taxon>
        <taxon>Planctomycetaceae</taxon>
        <taxon>Gimesia</taxon>
    </lineage>
</organism>
<dbReference type="AlphaFoldDB" id="A0A3D3R481"/>
<feature type="region of interest" description="Disordered" evidence="1">
    <location>
        <begin position="156"/>
        <end position="177"/>
    </location>
</feature>
<evidence type="ECO:0000313" key="4">
    <source>
        <dbReference type="Proteomes" id="UP000263642"/>
    </source>
</evidence>
<keyword evidence="2" id="KW-0472">Membrane</keyword>
<sequence>MHQFVKQFWNDEGGFVLSAELVIILTVAVLAMIVGLSYVQTAVISEFSDIGTAISSLNQSYAYSGYYSQSYFGKFKAFYSGSCYFNYPRGGAVLGYNSCNVVGNGVNYGGTQGSYSRDLVLEPEVVDQPCELCKPGAVQEDVIEGPDLDCPGCVPGEEKVIPEPQPQPSSTPNVRQK</sequence>
<evidence type="ECO:0000256" key="1">
    <source>
        <dbReference type="SAM" id="MobiDB-lite"/>
    </source>
</evidence>
<keyword evidence="2" id="KW-1133">Transmembrane helix</keyword>
<protein>
    <submittedName>
        <fullName evidence="3">Uncharacterized protein</fullName>
    </submittedName>
</protein>
<evidence type="ECO:0000256" key="2">
    <source>
        <dbReference type="SAM" id="Phobius"/>
    </source>
</evidence>
<keyword evidence="2" id="KW-0812">Transmembrane</keyword>
<feature type="transmembrane region" description="Helical" evidence="2">
    <location>
        <begin position="15"/>
        <end position="39"/>
    </location>
</feature>
<dbReference type="EMBL" id="DQAY01000045">
    <property type="protein sequence ID" value="HCO22807.1"/>
    <property type="molecule type" value="Genomic_DNA"/>
</dbReference>
<reference evidence="3 4" key="1">
    <citation type="journal article" date="2018" name="Nat. Biotechnol.">
        <title>A standardized bacterial taxonomy based on genome phylogeny substantially revises the tree of life.</title>
        <authorList>
            <person name="Parks D.H."/>
            <person name="Chuvochina M."/>
            <person name="Waite D.W."/>
            <person name="Rinke C."/>
            <person name="Skarshewski A."/>
            <person name="Chaumeil P.A."/>
            <person name="Hugenholtz P."/>
        </authorList>
    </citation>
    <scope>NUCLEOTIDE SEQUENCE [LARGE SCALE GENOMIC DNA]</scope>
    <source>
        <strain evidence="3">UBA9375</strain>
    </source>
</reference>
<accession>A0A3D3R481</accession>
<name>A0A3D3R481_9PLAN</name>
<comment type="caution">
    <text evidence="3">The sequence shown here is derived from an EMBL/GenBank/DDBJ whole genome shotgun (WGS) entry which is preliminary data.</text>
</comment>
<gene>
    <name evidence="3" type="ORF">DIT97_07025</name>
</gene>
<proteinExistence type="predicted"/>
<dbReference type="Proteomes" id="UP000263642">
    <property type="component" value="Unassembled WGS sequence"/>
</dbReference>
<evidence type="ECO:0000313" key="3">
    <source>
        <dbReference type="EMBL" id="HCO22807.1"/>
    </source>
</evidence>